<feature type="non-terminal residue" evidence="2">
    <location>
        <position position="149"/>
    </location>
</feature>
<feature type="region of interest" description="Disordered" evidence="1">
    <location>
        <begin position="130"/>
        <end position="149"/>
    </location>
</feature>
<name>A0AAD7MGC4_9AGAR</name>
<feature type="compositionally biased region" description="Polar residues" evidence="1">
    <location>
        <begin position="16"/>
        <end position="29"/>
    </location>
</feature>
<dbReference type="AlphaFoldDB" id="A0AAD7MGC4"/>
<comment type="caution">
    <text evidence="2">The sequence shown here is derived from an EMBL/GenBank/DDBJ whole genome shotgun (WGS) entry which is preliminary data.</text>
</comment>
<dbReference type="EMBL" id="JARKIB010000314">
    <property type="protein sequence ID" value="KAJ7715150.1"/>
    <property type="molecule type" value="Genomic_DNA"/>
</dbReference>
<protein>
    <submittedName>
        <fullName evidence="2">Uncharacterized protein</fullName>
    </submittedName>
</protein>
<dbReference type="Proteomes" id="UP001215598">
    <property type="component" value="Unassembled WGS sequence"/>
</dbReference>
<organism evidence="2 3">
    <name type="scientific">Mycena metata</name>
    <dbReference type="NCBI Taxonomy" id="1033252"/>
    <lineage>
        <taxon>Eukaryota</taxon>
        <taxon>Fungi</taxon>
        <taxon>Dikarya</taxon>
        <taxon>Basidiomycota</taxon>
        <taxon>Agaricomycotina</taxon>
        <taxon>Agaricomycetes</taxon>
        <taxon>Agaricomycetidae</taxon>
        <taxon>Agaricales</taxon>
        <taxon>Marasmiineae</taxon>
        <taxon>Mycenaceae</taxon>
        <taxon>Mycena</taxon>
    </lineage>
</organism>
<evidence type="ECO:0000313" key="3">
    <source>
        <dbReference type="Proteomes" id="UP001215598"/>
    </source>
</evidence>
<sequence>AETKTKNAIPAALLRQNKSSSLKQVSTEQGPAAPTASKKKPEKSLRSGVLVVNVRLVPGRQLHLEVFPVRTFGRPHLSALGLPAWIALPTEPRWFFPRRSNLFWDIKLPIWESGENDYICRTRRNVRLRHRHRPGISESDGGPRKAQQG</sequence>
<evidence type="ECO:0000313" key="2">
    <source>
        <dbReference type="EMBL" id="KAJ7715150.1"/>
    </source>
</evidence>
<reference evidence="2" key="1">
    <citation type="submission" date="2023-03" db="EMBL/GenBank/DDBJ databases">
        <title>Massive genome expansion in bonnet fungi (Mycena s.s.) driven by repeated elements and novel gene families across ecological guilds.</title>
        <authorList>
            <consortium name="Lawrence Berkeley National Laboratory"/>
            <person name="Harder C.B."/>
            <person name="Miyauchi S."/>
            <person name="Viragh M."/>
            <person name="Kuo A."/>
            <person name="Thoen E."/>
            <person name="Andreopoulos B."/>
            <person name="Lu D."/>
            <person name="Skrede I."/>
            <person name="Drula E."/>
            <person name="Henrissat B."/>
            <person name="Morin E."/>
            <person name="Kohler A."/>
            <person name="Barry K."/>
            <person name="LaButti K."/>
            <person name="Morin E."/>
            <person name="Salamov A."/>
            <person name="Lipzen A."/>
            <person name="Mereny Z."/>
            <person name="Hegedus B."/>
            <person name="Baldrian P."/>
            <person name="Stursova M."/>
            <person name="Weitz H."/>
            <person name="Taylor A."/>
            <person name="Grigoriev I.V."/>
            <person name="Nagy L.G."/>
            <person name="Martin F."/>
            <person name="Kauserud H."/>
        </authorList>
    </citation>
    <scope>NUCLEOTIDE SEQUENCE</scope>
    <source>
        <strain evidence="2">CBHHK182m</strain>
    </source>
</reference>
<keyword evidence="3" id="KW-1185">Reference proteome</keyword>
<proteinExistence type="predicted"/>
<gene>
    <name evidence="2" type="ORF">B0H16DRAFT_1617023</name>
</gene>
<evidence type="ECO:0000256" key="1">
    <source>
        <dbReference type="SAM" id="MobiDB-lite"/>
    </source>
</evidence>
<accession>A0AAD7MGC4</accession>
<feature type="region of interest" description="Disordered" evidence="1">
    <location>
        <begin position="1"/>
        <end position="44"/>
    </location>
</feature>